<dbReference type="AlphaFoldDB" id="A0A085JMA7"/>
<dbReference type="Proteomes" id="UP000028602">
    <property type="component" value="Unassembled WGS sequence"/>
</dbReference>
<evidence type="ECO:0000256" key="2">
    <source>
        <dbReference type="ARBA" id="ARBA00022519"/>
    </source>
</evidence>
<evidence type="ECO:0000256" key="5">
    <source>
        <dbReference type="ARBA" id="ARBA00023136"/>
    </source>
</evidence>
<dbReference type="eggNOG" id="COG0554">
    <property type="taxonomic scope" value="Bacteria"/>
</dbReference>
<evidence type="ECO:0000256" key="4">
    <source>
        <dbReference type="ARBA" id="ARBA00022679"/>
    </source>
</evidence>
<gene>
    <name evidence="6" type="primary">wecF</name>
    <name evidence="6" type="ORF">GTPT_0794</name>
</gene>
<evidence type="ECO:0000313" key="7">
    <source>
        <dbReference type="Proteomes" id="UP000028602"/>
    </source>
</evidence>
<keyword evidence="2" id="KW-0997">Cell inner membrane</keyword>
<keyword evidence="5" id="KW-0472">Membrane</keyword>
<evidence type="ECO:0000313" key="6">
    <source>
        <dbReference type="EMBL" id="KFD21603.1"/>
    </source>
</evidence>
<reference evidence="6 7" key="1">
    <citation type="submission" date="2014-05" db="EMBL/GenBank/DDBJ databases">
        <title>ATOL: Assembling a taxonomically balanced genome-scale reconstruction of the evolutionary history of the Enterobacteriaceae.</title>
        <authorList>
            <person name="Plunkett G.III."/>
            <person name="Neeno-Eckwall E.C."/>
            <person name="Glasner J.D."/>
            <person name="Perna N.T."/>
        </authorList>
    </citation>
    <scope>NUCLEOTIDE SEQUENCE [LARGE SCALE GENOMIC DNA]</scope>
    <source>
        <strain evidence="6 7">ATCC 33301</strain>
    </source>
</reference>
<keyword evidence="3 6" id="KW-0328">Glycosyltransferase</keyword>
<comment type="caution">
    <text evidence="6">The sequence shown here is derived from an EMBL/GenBank/DDBJ whole genome shotgun (WGS) entry which is preliminary data.</text>
</comment>
<keyword evidence="1" id="KW-1003">Cell membrane</keyword>
<proteinExistence type="predicted"/>
<dbReference type="EMBL" id="JMPR01000014">
    <property type="protein sequence ID" value="KFD21603.1"/>
    <property type="molecule type" value="Genomic_DNA"/>
</dbReference>
<dbReference type="RefSeq" id="WP_029991724.1">
    <property type="nucleotide sequence ID" value="NZ_ATMJ01000079.1"/>
</dbReference>
<organism evidence="6 7">
    <name type="scientific">Tatumella ptyseos ATCC 33301</name>
    <dbReference type="NCBI Taxonomy" id="1005995"/>
    <lineage>
        <taxon>Bacteria</taxon>
        <taxon>Pseudomonadati</taxon>
        <taxon>Pseudomonadota</taxon>
        <taxon>Gammaproteobacteria</taxon>
        <taxon>Enterobacterales</taxon>
        <taxon>Erwiniaceae</taxon>
        <taxon>Tatumella</taxon>
    </lineage>
</organism>
<dbReference type="OrthoDB" id="6532169at2"/>
<dbReference type="EC" id="2.4.1.-" evidence="6"/>
<dbReference type="GO" id="GO:0008417">
    <property type="term" value="F:fucosyltransferase activity"/>
    <property type="evidence" value="ECO:0007669"/>
    <property type="project" value="InterPro"/>
</dbReference>
<dbReference type="Pfam" id="PF07429">
    <property type="entry name" value="Glyco_transf_56"/>
    <property type="match status" value="1"/>
</dbReference>
<evidence type="ECO:0000256" key="1">
    <source>
        <dbReference type="ARBA" id="ARBA00022475"/>
    </source>
</evidence>
<protein>
    <submittedName>
        <fullName evidence="6">4-alpha-L-fucosyltransferase</fullName>
        <ecNumber evidence="6">2.4.1.-</ecNumber>
    </submittedName>
</protein>
<keyword evidence="7" id="KW-1185">Reference proteome</keyword>
<dbReference type="InterPro" id="IPR009993">
    <property type="entry name" value="WecF"/>
</dbReference>
<name>A0A085JMA7_9GAMM</name>
<keyword evidence="4 6" id="KW-0808">Transferase</keyword>
<accession>A0A085JMA7</accession>
<dbReference type="GO" id="GO:0009246">
    <property type="term" value="P:enterobacterial common antigen biosynthetic process"/>
    <property type="evidence" value="ECO:0007669"/>
    <property type="project" value="InterPro"/>
</dbReference>
<evidence type="ECO:0000256" key="3">
    <source>
        <dbReference type="ARBA" id="ARBA00022676"/>
    </source>
</evidence>
<dbReference type="NCBIfam" id="NF002753">
    <property type="entry name" value="PRK02797.1-2"/>
    <property type="match status" value="1"/>
</dbReference>
<sequence>MTTLIHLLGADIPHHNLTLLRFFNDQLAAQVPAAQARKFMVVSSAPESLAEFTSLELQVFADKKSLAQAVVKLAADRRYRFFCHGQFNPWLWLALLSGKIARHQLYWHIWGADLYEDSRQLRFRLFYLLRRRARKRVAGVWATRGDISYFHQRVPSVPASLLYFPARMPANAERKTSADNTQPLTILLGNSGDPTNRHEQALAEIHRQFGANVRVMVPMGYPAGNQSYIARIKAVAEQYFPDGQVSVLTENMDFPAYQSMLERCQLGYFIFQRQQGIGTLCLLIEKNIPFVVSRENPFWRDLTEQKLPVLFQGDTLTLPVIDEARRQLESCDKSAIAFLSPGYLKGWCELLHVLGSGEEV</sequence>